<sequence>MQWRKFNGQQAPVHEGDRLTDRYGQPLTFEPGTQWMYSPSIDWAGRVVERVHGDTPLETIMEQNIWQPLGIKDMTFYLQRRPDMLAKCGDMTKKDAEFAFGGGGLFTSPQEYMKILHSLLTNDGKLLRPESVDDFFRPQLEEKPRQSMAEFFSKHMTNSPTNPAGKKDWGLGGILLMEDGPDEYSRKAGTMGWAGAFHCYWFIDRKEGLCGFFASQIRDVTDPKLDGVKDLVRLFERMMYQRLRNIYGSCKRQRFDDSRRVELVDSSSSSSDVVETLLPLSQIPLHLLDQVPGPPRLHEYHPE</sequence>
<feature type="domain" description="Beta-lactamase-related" evidence="4">
    <location>
        <begin position="21"/>
        <end position="219"/>
    </location>
</feature>
<comment type="similarity">
    <text evidence="1">Belongs to the class-A beta-lactamase family.</text>
</comment>
<feature type="region of interest" description="Disordered" evidence="3">
    <location>
        <begin position="1"/>
        <end position="23"/>
    </location>
</feature>
<reference evidence="5" key="1">
    <citation type="journal article" date="2019" name="Environ. Microbiol.">
        <title>Fungal ecological strategies reflected in gene transcription - a case study of two litter decomposers.</title>
        <authorList>
            <person name="Barbi F."/>
            <person name="Kohler A."/>
            <person name="Barry K."/>
            <person name="Baskaran P."/>
            <person name="Daum C."/>
            <person name="Fauchery L."/>
            <person name="Ihrmark K."/>
            <person name="Kuo A."/>
            <person name="LaButti K."/>
            <person name="Lipzen A."/>
            <person name="Morin E."/>
            <person name="Grigoriev I.V."/>
            <person name="Henrissat B."/>
            <person name="Lindahl B."/>
            <person name="Martin F."/>
        </authorList>
    </citation>
    <scope>NUCLEOTIDE SEQUENCE</scope>
    <source>
        <strain evidence="5">JB14</strain>
    </source>
</reference>
<dbReference type="GO" id="GO:0016787">
    <property type="term" value="F:hydrolase activity"/>
    <property type="evidence" value="ECO:0007669"/>
    <property type="project" value="UniProtKB-KW"/>
</dbReference>
<evidence type="ECO:0000256" key="1">
    <source>
        <dbReference type="ARBA" id="ARBA00009009"/>
    </source>
</evidence>
<dbReference type="AlphaFoldDB" id="A0A6A4HBB0"/>
<dbReference type="Gene3D" id="3.40.710.10">
    <property type="entry name" value="DD-peptidase/beta-lactamase superfamily"/>
    <property type="match status" value="1"/>
</dbReference>
<dbReference type="PANTHER" id="PTHR43283:SF17">
    <property type="entry name" value="(LOVD), PUTATIVE (AFU_ORTHOLOGUE AFUA_5G00920)-RELATED"/>
    <property type="match status" value="1"/>
</dbReference>
<evidence type="ECO:0000313" key="6">
    <source>
        <dbReference type="Proteomes" id="UP000799118"/>
    </source>
</evidence>
<gene>
    <name evidence="5" type="ORF">BT96DRAFT_997583</name>
</gene>
<evidence type="ECO:0000313" key="5">
    <source>
        <dbReference type="EMBL" id="KAE9395562.1"/>
    </source>
</evidence>
<organism evidence="5 6">
    <name type="scientific">Gymnopus androsaceus JB14</name>
    <dbReference type="NCBI Taxonomy" id="1447944"/>
    <lineage>
        <taxon>Eukaryota</taxon>
        <taxon>Fungi</taxon>
        <taxon>Dikarya</taxon>
        <taxon>Basidiomycota</taxon>
        <taxon>Agaricomycotina</taxon>
        <taxon>Agaricomycetes</taxon>
        <taxon>Agaricomycetidae</taxon>
        <taxon>Agaricales</taxon>
        <taxon>Marasmiineae</taxon>
        <taxon>Omphalotaceae</taxon>
        <taxon>Gymnopus</taxon>
    </lineage>
</organism>
<dbReference type="SUPFAM" id="SSF56601">
    <property type="entry name" value="beta-lactamase/transpeptidase-like"/>
    <property type="match status" value="1"/>
</dbReference>
<dbReference type="InterPro" id="IPR012338">
    <property type="entry name" value="Beta-lactam/transpept-like"/>
</dbReference>
<proteinExistence type="inferred from homology"/>
<evidence type="ECO:0000256" key="2">
    <source>
        <dbReference type="ARBA" id="ARBA00022801"/>
    </source>
</evidence>
<keyword evidence="6" id="KW-1185">Reference proteome</keyword>
<dbReference type="InterPro" id="IPR001466">
    <property type="entry name" value="Beta-lactam-related"/>
</dbReference>
<dbReference type="InterPro" id="IPR050789">
    <property type="entry name" value="Diverse_Enzym_Activities"/>
</dbReference>
<dbReference type="EMBL" id="ML769529">
    <property type="protein sequence ID" value="KAE9395562.1"/>
    <property type="molecule type" value="Genomic_DNA"/>
</dbReference>
<name>A0A6A4HBB0_9AGAR</name>
<dbReference type="Proteomes" id="UP000799118">
    <property type="component" value="Unassembled WGS sequence"/>
</dbReference>
<dbReference type="PANTHER" id="PTHR43283">
    <property type="entry name" value="BETA-LACTAMASE-RELATED"/>
    <property type="match status" value="1"/>
</dbReference>
<evidence type="ECO:0000256" key="3">
    <source>
        <dbReference type="SAM" id="MobiDB-lite"/>
    </source>
</evidence>
<dbReference type="Pfam" id="PF00144">
    <property type="entry name" value="Beta-lactamase"/>
    <property type="match status" value="1"/>
</dbReference>
<keyword evidence="2" id="KW-0378">Hydrolase</keyword>
<dbReference type="OrthoDB" id="428260at2759"/>
<protein>
    <submittedName>
        <fullName evidence="5">Beta-lactamase/transpeptidase-like protein</fullName>
    </submittedName>
</protein>
<evidence type="ECO:0000259" key="4">
    <source>
        <dbReference type="Pfam" id="PF00144"/>
    </source>
</evidence>
<accession>A0A6A4HBB0</accession>